<proteinExistence type="predicted"/>
<dbReference type="AlphaFoldDB" id="A0A077FCS0"/>
<gene>
    <name evidence="2" type="ORF">PSAKL28_19090</name>
</gene>
<protein>
    <submittedName>
        <fullName evidence="2">SOS response transcriptional repressor, RecA-mediated autopeptidase</fullName>
    </submittedName>
</protein>
<dbReference type="RefSeq" id="WP_038609514.1">
    <property type="nucleotide sequence ID" value="NZ_CP009048.1"/>
</dbReference>
<feature type="domain" description="Peptidase S24/S26A/S26B/S26C" evidence="1">
    <location>
        <begin position="22"/>
        <end position="133"/>
    </location>
</feature>
<dbReference type="NCBIfam" id="NF007621">
    <property type="entry name" value="PRK10276.1"/>
    <property type="match status" value="1"/>
</dbReference>
<dbReference type="HOGENOM" id="CLU_066192_0_4_6"/>
<dbReference type="Pfam" id="PF00717">
    <property type="entry name" value="Peptidase_S24"/>
    <property type="match status" value="1"/>
</dbReference>
<sequence>MSYSIIGPAAEGGLKVPLCLFHVPAGFPSPAADHIEAHISLDEVLNIRAPHVYLVSITGESMQGAGIFEGDLAIVDRSIEPAHGHIVVALLNNDPVCKRLCIRGKDVILLSENPKYPPRYVLEGDELSIWGVITGSVRSHV</sequence>
<dbReference type="EMBL" id="CP009048">
    <property type="protein sequence ID" value="AIL61131.1"/>
    <property type="molecule type" value="Genomic_DNA"/>
</dbReference>
<dbReference type="PANTHER" id="PTHR33516">
    <property type="entry name" value="LEXA REPRESSOR"/>
    <property type="match status" value="1"/>
</dbReference>
<dbReference type="InterPro" id="IPR050077">
    <property type="entry name" value="LexA_repressor"/>
</dbReference>
<dbReference type="Gene3D" id="2.10.109.10">
    <property type="entry name" value="Umud Fragment, subunit A"/>
    <property type="match status" value="1"/>
</dbReference>
<name>A0A077FCS0_9PSED</name>
<dbReference type="Proteomes" id="UP000028931">
    <property type="component" value="Chromosome"/>
</dbReference>
<dbReference type="KEGG" id="palk:PSAKL28_19090"/>
<organism evidence="2 3">
    <name type="scientific">Pseudomonas alkylphenolica</name>
    <dbReference type="NCBI Taxonomy" id="237609"/>
    <lineage>
        <taxon>Bacteria</taxon>
        <taxon>Pseudomonadati</taxon>
        <taxon>Pseudomonadota</taxon>
        <taxon>Gammaproteobacteria</taxon>
        <taxon>Pseudomonadales</taxon>
        <taxon>Pseudomonadaceae</taxon>
        <taxon>Pseudomonas</taxon>
    </lineage>
</organism>
<evidence type="ECO:0000313" key="3">
    <source>
        <dbReference type="Proteomes" id="UP000028931"/>
    </source>
</evidence>
<dbReference type="CDD" id="cd06529">
    <property type="entry name" value="S24_LexA-like"/>
    <property type="match status" value="1"/>
</dbReference>
<evidence type="ECO:0000259" key="1">
    <source>
        <dbReference type="Pfam" id="PF00717"/>
    </source>
</evidence>
<evidence type="ECO:0000313" key="2">
    <source>
        <dbReference type="EMBL" id="AIL61131.1"/>
    </source>
</evidence>
<dbReference type="InterPro" id="IPR015927">
    <property type="entry name" value="Peptidase_S24_S26A/B/C"/>
</dbReference>
<accession>A0A077FCS0</accession>
<dbReference type="eggNOG" id="COG1974">
    <property type="taxonomic scope" value="Bacteria"/>
</dbReference>
<dbReference type="PANTHER" id="PTHR33516:SF2">
    <property type="entry name" value="LEXA REPRESSOR-RELATED"/>
    <property type="match status" value="1"/>
</dbReference>
<reference evidence="2 3" key="1">
    <citation type="submission" date="2014-07" db="EMBL/GenBank/DDBJ databases">
        <authorList>
            <person name="Lee K."/>
            <person name="Lim J.Y."/>
            <person name="Hwang I."/>
        </authorList>
    </citation>
    <scope>NUCLEOTIDE SEQUENCE [LARGE SCALE GENOMIC DNA]</scope>
    <source>
        <strain evidence="2 3">KL28</strain>
    </source>
</reference>
<dbReference type="InterPro" id="IPR039418">
    <property type="entry name" value="LexA-like"/>
</dbReference>
<dbReference type="OrthoDB" id="9787787at2"/>
<dbReference type="InterPro" id="IPR036286">
    <property type="entry name" value="LexA/Signal_pep-like_sf"/>
</dbReference>
<dbReference type="SUPFAM" id="SSF51306">
    <property type="entry name" value="LexA/Signal peptidase"/>
    <property type="match status" value="1"/>
</dbReference>